<gene>
    <name evidence="2" type="ORF">PMYN1_Mit34</name>
</gene>
<evidence type="ECO:0000313" key="2">
    <source>
        <dbReference type="EMBL" id="BBL86705.1"/>
    </source>
</evidence>
<keyword evidence="2" id="KW-0496">Mitochondrion</keyword>
<name>A0A5K7VYI1_9EUKA</name>
<keyword evidence="1" id="KW-0812">Transmembrane</keyword>
<feature type="transmembrane region" description="Helical" evidence="1">
    <location>
        <begin position="30"/>
        <end position="54"/>
    </location>
</feature>
<keyword evidence="1" id="KW-0472">Membrane</keyword>
<geneLocation type="mitochondrion" evidence="2"/>
<protein>
    <submittedName>
        <fullName evidence="2">Uncharacterized protein</fullName>
    </submittedName>
</protein>
<evidence type="ECO:0000256" key="1">
    <source>
        <dbReference type="SAM" id="Phobius"/>
    </source>
</evidence>
<feature type="transmembrane region" description="Helical" evidence="1">
    <location>
        <begin position="115"/>
        <end position="134"/>
    </location>
</feature>
<reference evidence="2 3" key="1">
    <citation type="submission" date="2019-06" db="EMBL/GenBank/DDBJ databases">
        <title>A hidden player of endosymbiotic evolution: DNA virus triggered massive gene transfer.</title>
        <authorList>
            <person name="Matsuo M."/>
            <person name="Katahata A."/>
            <person name="Tachikawa M."/>
            <person name="Minakuchi Y."/>
            <person name="Noguchi H."/>
            <person name="Toyoda A."/>
            <person name="Fujiyama A."/>
            <person name="Suzuki Y."/>
            <person name="Satoh S."/>
            <person name="Nakayama T."/>
            <person name="Kamikawa R."/>
            <person name="Nomura M."/>
            <person name="Inagaki Y."/>
            <person name="Ishida K."/>
            <person name="Obokata J."/>
        </authorList>
    </citation>
    <scope>NUCLEOTIDE SEQUENCE [LARGE SCALE GENOMIC DNA]</scope>
    <source>
        <strain evidence="2 3">MYN1</strain>
    </source>
</reference>
<organism evidence="2 3">
    <name type="scientific">Paulinella micropora</name>
    <dbReference type="NCBI Taxonomy" id="1928728"/>
    <lineage>
        <taxon>Eukaryota</taxon>
        <taxon>Sar</taxon>
        <taxon>Rhizaria</taxon>
        <taxon>Cercozoa</taxon>
        <taxon>Imbricatea</taxon>
        <taxon>Silicofilosea</taxon>
        <taxon>Euglyphida</taxon>
        <taxon>Paulinellidae</taxon>
        <taxon>Paulinella</taxon>
    </lineage>
</organism>
<dbReference type="Proteomes" id="UP000503178">
    <property type="component" value="Mitochondrion MT"/>
</dbReference>
<sequence length="199" mass="23757">MLLLSNFLKYKKILFYSCFVKSLVLKKKEFFLSFSFCFKFFVFIDFFNIVFFFLRVRNIIKKILSFKKKIGFFSSYKTVSYFLKNFESLLSSGFKIDRYILGSFGKNDLKVNSKVLSLLGFLFVFFSDNTFSFVSNKAISLSNSNLPVLYFSNTQPKNMFSTFFMACECTYSKSFYFWYFFILNLLRSEVFIFNKFNSF</sequence>
<accession>A0A5K7VYI1</accession>
<evidence type="ECO:0000313" key="3">
    <source>
        <dbReference type="Proteomes" id="UP000503178"/>
    </source>
</evidence>
<dbReference type="EMBL" id="LC490352">
    <property type="protein sequence ID" value="BBL86705.1"/>
    <property type="molecule type" value="Genomic_DNA"/>
</dbReference>
<keyword evidence="1" id="KW-1133">Transmembrane helix</keyword>
<keyword evidence="3" id="KW-1185">Reference proteome</keyword>
<dbReference type="AlphaFoldDB" id="A0A5K7VYI1"/>
<proteinExistence type="predicted"/>